<dbReference type="GO" id="GO:0005886">
    <property type="term" value="C:plasma membrane"/>
    <property type="evidence" value="ECO:0007669"/>
    <property type="project" value="UniProtKB-SubCell"/>
</dbReference>
<keyword evidence="10 19" id="KW-0812">Transmembrane</keyword>
<keyword evidence="13 19" id="KW-0472">Membrane</keyword>
<feature type="transmembrane region" description="Helical" evidence="19">
    <location>
        <begin position="171"/>
        <end position="188"/>
    </location>
</feature>
<keyword evidence="21" id="KW-1185">Reference proteome</keyword>
<sequence length="246" mass="27843">MNSFKLMITFFTRIPVKKVHFSEEQWTKGIKYTPFVGVIIGGILCLVGFLLHHLIHQDVLSLLMLLLYIGITGGLHLDGLSDTSDGIFSNRSKERILEIMKDSRIGAFGVISLILLIIGYFVMFTHGTILILFLFPIIGRTVAIITCRVSGYAREEGMGKVFIEHAKKNDAFNLVLFTSLLVIVSLLYFKQWEIVISILLTYFISIWITKRISKKIDGITGDVIGFMIEISQIIFLFLTYVGGQFH</sequence>
<evidence type="ECO:0000313" key="21">
    <source>
        <dbReference type="Proteomes" id="UP000682134"/>
    </source>
</evidence>
<dbReference type="EC" id="2.7.8.26" evidence="5 19"/>
<dbReference type="Proteomes" id="UP000682134">
    <property type="component" value="Unassembled WGS sequence"/>
</dbReference>
<dbReference type="NCBIfam" id="TIGR00317">
    <property type="entry name" value="cobS"/>
    <property type="match status" value="1"/>
</dbReference>
<evidence type="ECO:0000256" key="16">
    <source>
        <dbReference type="ARBA" id="ARBA00032853"/>
    </source>
</evidence>
<evidence type="ECO:0000256" key="13">
    <source>
        <dbReference type="ARBA" id="ARBA00023136"/>
    </source>
</evidence>
<feature type="transmembrane region" description="Helical" evidence="19">
    <location>
        <begin position="102"/>
        <end position="123"/>
    </location>
</feature>
<evidence type="ECO:0000313" key="20">
    <source>
        <dbReference type="EMBL" id="MBP0724447.1"/>
    </source>
</evidence>
<comment type="caution">
    <text evidence="20">The sequence shown here is derived from an EMBL/GenBank/DDBJ whole genome shotgun (WGS) entry which is preliminary data.</text>
</comment>
<gene>
    <name evidence="19 20" type="primary">cobS</name>
    <name evidence="20" type="ORF">J5Y03_04500</name>
</gene>
<comment type="similarity">
    <text evidence="4 19">Belongs to the CobS family.</text>
</comment>
<dbReference type="InterPro" id="IPR003805">
    <property type="entry name" value="CobS"/>
</dbReference>
<comment type="cofactor">
    <cofactor evidence="1 19">
        <name>Mg(2+)</name>
        <dbReference type="ChEBI" id="CHEBI:18420"/>
    </cofactor>
</comment>
<proteinExistence type="inferred from homology"/>
<keyword evidence="11 19" id="KW-0460">Magnesium</keyword>
<name>A0A940NP93_9BACI</name>
<dbReference type="RefSeq" id="WP_209402953.1">
    <property type="nucleotide sequence ID" value="NZ_JAGIYQ010000002.1"/>
</dbReference>
<dbReference type="AlphaFoldDB" id="A0A940NP93"/>
<dbReference type="GO" id="GO:0009236">
    <property type="term" value="P:cobalamin biosynthetic process"/>
    <property type="evidence" value="ECO:0007669"/>
    <property type="project" value="UniProtKB-UniRule"/>
</dbReference>
<dbReference type="GO" id="GO:0051073">
    <property type="term" value="F:adenosylcobinamide-GDP ribazoletransferase activity"/>
    <property type="evidence" value="ECO:0007669"/>
    <property type="project" value="UniProtKB-UniRule"/>
</dbReference>
<feature type="transmembrane region" description="Helical" evidence="19">
    <location>
        <begin position="61"/>
        <end position="81"/>
    </location>
</feature>
<evidence type="ECO:0000256" key="12">
    <source>
        <dbReference type="ARBA" id="ARBA00022989"/>
    </source>
</evidence>
<evidence type="ECO:0000256" key="6">
    <source>
        <dbReference type="ARBA" id="ARBA00015850"/>
    </source>
</evidence>
<evidence type="ECO:0000256" key="9">
    <source>
        <dbReference type="ARBA" id="ARBA00022679"/>
    </source>
</evidence>
<evidence type="ECO:0000256" key="19">
    <source>
        <dbReference type="HAMAP-Rule" id="MF_00719"/>
    </source>
</evidence>
<comment type="catalytic activity">
    <reaction evidence="17 19">
        <text>alpha-ribazole + adenosylcob(III)inamide-GDP = adenosylcob(III)alamin + GMP + H(+)</text>
        <dbReference type="Rhea" id="RHEA:16049"/>
        <dbReference type="ChEBI" id="CHEBI:10329"/>
        <dbReference type="ChEBI" id="CHEBI:15378"/>
        <dbReference type="ChEBI" id="CHEBI:18408"/>
        <dbReference type="ChEBI" id="CHEBI:58115"/>
        <dbReference type="ChEBI" id="CHEBI:60487"/>
        <dbReference type="EC" id="2.7.8.26"/>
    </reaction>
</comment>
<dbReference type="EMBL" id="JAGIYQ010000002">
    <property type="protein sequence ID" value="MBP0724447.1"/>
    <property type="molecule type" value="Genomic_DNA"/>
</dbReference>
<dbReference type="PANTHER" id="PTHR34148:SF1">
    <property type="entry name" value="ADENOSYLCOBINAMIDE-GDP RIBAZOLETRANSFERASE"/>
    <property type="match status" value="1"/>
</dbReference>
<protein>
    <recommendedName>
        <fullName evidence="6 19">Adenosylcobinamide-GDP ribazoletransferase</fullName>
        <ecNumber evidence="5 19">2.7.8.26</ecNumber>
    </recommendedName>
    <alternativeName>
        <fullName evidence="16 19">Cobalamin synthase</fullName>
    </alternativeName>
    <alternativeName>
        <fullName evidence="15 19">Cobalamin-5'-phosphate synthase</fullName>
    </alternativeName>
</protein>
<evidence type="ECO:0000256" key="3">
    <source>
        <dbReference type="ARBA" id="ARBA00004663"/>
    </source>
</evidence>
<comment type="subcellular location">
    <subcellularLocation>
        <location evidence="2 19">Cell membrane</location>
        <topology evidence="2 19">Multi-pass membrane protein</topology>
    </subcellularLocation>
</comment>
<comment type="function">
    <text evidence="14 19">Joins adenosylcobinamide-GDP and alpha-ribazole to generate adenosylcobalamin (Ado-cobalamin). Also synthesizes adenosylcobalamin 5'-phosphate from adenosylcobinamide-GDP and alpha-ribazole 5'-phosphate.</text>
</comment>
<dbReference type="HAMAP" id="MF_00719">
    <property type="entry name" value="CobS"/>
    <property type="match status" value="1"/>
</dbReference>
<evidence type="ECO:0000256" key="15">
    <source>
        <dbReference type="ARBA" id="ARBA00032605"/>
    </source>
</evidence>
<evidence type="ECO:0000256" key="18">
    <source>
        <dbReference type="ARBA" id="ARBA00049504"/>
    </source>
</evidence>
<evidence type="ECO:0000256" key="1">
    <source>
        <dbReference type="ARBA" id="ARBA00001946"/>
    </source>
</evidence>
<evidence type="ECO:0000256" key="5">
    <source>
        <dbReference type="ARBA" id="ARBA00013200"/>
    </source>
</evidence>
<evidence type="ECO:0000256" key="17">
    <source>
        <dbReference type="ARBA" id="ARBA00048623"/>
    </source>
</evidence>
<dbReference type="PANTHER" id="PTHR34148">
    <property type="entry name" value="ADENOSYLCOBINAMIDE-GDP RIBAZOLETRANSFERASE"/>
    <property type="match status" value="1"/>
</dbReference>
<keyword evidence="12 19" id="KW-1133">Transmembrane helix</keyword>
<comment type="pathway">
    <text evidence="3 19">Cofactor biosynthesis; adenosylcobalamin biosynthesis; adenosylcobalamin from cob(II)yrinate a,c-diamide: step 7/7.</text>
</comment>
<comment type="catalytic activity">
    <reaction evidence="18 19">
        <text>alpha-ribazole 5'-phosphate + adenosylcob(III)inamide-GDP = adenosylcob(III)alamin 5'-phosphate + GMP + H(+)</text>
        <dbReference type="Rhea" id="RHEA:23560"/>
        <dbReference type="ChEBI" id="CHEBI:15378"/>
        <dbReference type="ChEBI" id="CHEBI:57918"/>
        <dbReference type="ChEBI" id="CHEBI:58115"/>
        <dbReference type="ChEBI" id="CHEBI:60487"/>
        <dbReference type="ChEBI" id="CHEBI:60493"/>
        <dbReference type="EC" id="2.7.8.26"/>
    </reaction>
</comment>
<feature type="transmembrane region" description="Helical" evidence="19">
    <location>
        <begin position="129"/>
        <end position="150"/>
    </location>
</feature>
<dbReference type="GO" id="GO:0008818">
    <property type="term" value="F:cobalamin 5'-phosphate synthase activity"/>
    <property type="evidence" value="ECO:0007669"/>
    <property type="project" value="UniProtKB-UniRule"/>
</dbReference>
<feature type="transmembrane region" description="Helical" evidence="19">
    <location>
        <begin position="194"/>
        <end position="212"/>
    </location>
</feature>
<accession>A0A940NP93</accession>
<keyword evidence="9 19" id="KW-0808">Transferase</keyword>
<dbReference type="Pfam" id="PF02654">
    <property type="entry name" value="CobS"/>
    <property type="match status" value="1"/>
</dbReference>
<evidence type="ECO:0000256" key="10">
    <source>
        <dbReference type="ARBA" id="ARBA00022692"/>
    </source>
</evidence>
<evidence type="ECO:0000256" key="2">
    <source>
        <dbReference type="ARBA" id="ARBA00004651"/>
    </source>
</evidence>
<evidence type="ECO:0000256" key="4">
    <source>
        <dbReference type="ARBA" id="ARBA00010561"/>
    </source>
</evidence>
<evidence type="ECO:0000256" key="14">
    <source>
        <dbReference type="ARBA" id="ARBA00025228"/>
    </source>
</evidence>
<reference evidence="20" key="1">
    <citation type="submission" date="2021-04" db="EMBL/GenBank/DDBJ databases">
        <title>Genome seq and assembly of Bacillus sp.</title>
        <authorList>
            <person name="Chhetri G."/>
        </authorList>
    </citation>
    <scope>NUCLEOTIDE SEQUENCE</scope>
    <source>
        <strain evidence="20">RG28</strain>
    </source>
</reference>
<evidence type="ECO:0000256" key="8">
    <source>
        <dbReference type="ARBA" id="ARBA00022573"/>
    </source>
</evidence>
<feature type="transmembrane region" description="Helical" evidence="19">
    <location>
        <begin position="35"/>
        <end position="55"/>
    </location>
</feature>
<evidence type="ECO:0000256" key="11">
    <source>
        <dbReference type="ARBA" id="ARBA00022842"/>
    </source>
</evidence>
<keyword evidence="7 19" id="KW-1003">Cell membrane</keyword>
<feature type="transmembrane region" description="Helical" evidence="19">
    <location>
        <begin position="224"/>
        <end position="243"/>
    </location>
</feature>
<keyword evidence="8 19" id="KW-0169">Cobalamin biosynthesis</keyword>
<organism evidence="20 21">
    <name type="scientific">Gottfriedia endophytica</name>
    <dbReference type="NCBI Taxonomy" id="2820819"/>
    <lineage>
        <taxon>Bacteria</taxon>
        <taxon>Bacillati</taxon>
        <taxon>Bacillota</taxon>
        <taxon>Bacilli</taxon>
        <taxon>Bacillales</taxon>
        <taxon>Bacillaceae</taxon>
        <taxon>Gottfriedia</taxon>
    </lineage>
</organism>
<evidence type="ECO:0000256" key="7">
    <source>
        <dbReference type="ARBA" id="ARBA00022475"/>
    </source>
</evidence>